<sequence>MAKEAIKGGEFIIRETACEDIFTPEDYTEEQGMIAQTCLDFINQEVIPNLDRIDAMEEGLMPSLLEKAGELGLLSMSVPQELGGMGVDFPTSLLATEYTGRGHSFSVAYGAHTGIGTLPTLYYGTEAQKAKYIPKLASGEWKAAYCLTEPSSGSDANSGKTKAVLSEDGKTYTIDGQKMWITNGGFADIFTVFAKIGDDKNLTGFIVDAHSEGITLNPEEKKMGIKGSSTRQVFFNNVKVPAENLLGEREGGFKIALNILNIGRIKLAGGVLGGCKEAINHSVKYANAREQFGRPISKYGAIQHKIGEQIIKTFSLESAAYRLAQDIDNAIHALADGGMEKSKATLKGIEEFAAECAMLKVIGSDALDYCVDEGVQIHGGMGYSAESAIERAYRDARINKIFEGTNEINRLLTVDMILKKAMKGKLDLMGPAMAISGELMSIPDFEEPSTELFAAEKKYLQNYKKTILMVAGTAAQKLMMTLSKEQEILMNIADIANAIYTCESTLLRVEKMVKSKGEAACAVYIDIVRTLIFDAADAINKAGKDALMSFVDADELTMMLMGLKRFTKVAAFNTKDARRRIAAVAIEKNEYSFSDATNRA</sequence>
<keyword evidence="4 7" id="KW-0274">FAD</keyword>
<dbReference type="InterPro" id="IPR046373">
    <property type="entry name" value="Acyl-CoA_Oxase/DH_mid-dom_sf"/>
</dbReference>
<dbReference type="PROSITE" id="PS00073">
    <property type="entry name" value="ACYL_COA_DH_2"/>
    <property type="match status" value="1"/>
</dbReference>
<reference evidence="12 13" key="1">
    <citation type="submission" date="2018-06" db="EMBL/GenBank/DDBJ databases">
        <title>The draft genome sequence of Crocinitomix sp. SM1701.</title>
        <authorList>
            <person name="Zhang X."/>
        </authorList>
    </citation>
    <scope>NUCLEOTIDE SEQUENCE [LARGE SCALE GENOMIC DNA]</scope>
    <source>
        <strain evidence="12 13">SM1701</strain>
    </source>
</reference>
<dbReference type="SUPFAM" id="SSF47203">
    <property type="entry name" value="Acyl-CoA dehydrogenase C-terminal domain-like"/>
    <property type="match status" value="1"/>
</dbReference>
<feature type="domain" description="Acyl-CoA dehydrogenase/oxidase N-terminal" evidence="10">
    <location>
        <begin position="28"/>
        <end position="140"/>
    </location>
</feature>
<organism evidence="12 13">
    <name type="scientific">Putridiphycobacter roseus</name>
    <dbReference type="NCBI Taxonomy" id="2219161"/>
    <lineage>
        <taxon>Bacteria</taxon>
        <taxon>Pseudomonadati</taxon>
        <taxon>Bacteroidota</taxon>
        <taxon>Flavobacteriia</taxon>
        <taxon>Flavobacteriales</taxon>
        <taxon>Crocinitomicaceae</taxon>
        <taxon>Putridiphycobacter</taxon>
    </lineage>
</organism>
<dbReference type="GO" id="GO:0003995">
    <property type="term" value="F:acyl-CoA dehydrogenase activity"/>
    <property type="evidence" value="ECO:0007669"/>
    <property type="project" value="InterPro"/>
</dbReference>
<evidence type="ECO:0000256" key="1">
    <source>
        <dbReference type="ARBA" id="ARBA00001974"/>
    </source>
</evidence>
<keyword evidence="5 7" id="KW-0560">Oxidoreductase</keyword>
<accession>A0A2W1N2V4</accession>
<dbReference type="RefSeq" id="WP_111062357.1">
    <property type="nucleotide sequence ID" value="NZ_JBHUCU010000002.1"/>
</dbReference>
<dbReference type="GO" id="GO:0050660">
    <property type="term" value="F:flavin adenine dinucleotide binding"/>
    <property type="evidence" value="ECO:0007669"/>
    <property type="project" value="InterPro"/>
</dbReference>
<evidence type="ECO:0000256" key="2">
    <source>
        <dbReference type="ARBA" id="ARBA00009347"/>
    </source>
</evidence>
<dbReference type="Pfam" id="PF00441">
    <property type="entry name" value="Acyl-CoA_dh_1"/>
    <property type="match status" value="1"/>
</dbReference>
<dbReference type="Pfam" id="PF21263">
    <property type="entry name" value="Acyl-CoA-dh_C"/>
    <property type="match status" value="1"/>
</dbReference>
<keyword evidence="3 7" id="KW-0285">Flavoprotein</keyword>
<gene>
    <name evidence="12" type="ORF">DNU06_06205</name>
</gene>
<dbReference type="InterPro" id="IPR009100">
    <property type="entry name" value="AcylCoA_DH/oxidase_NM_dom_sf"/>
</dbReference>
<evidence type="ECO:0000259" key="10">
    <source>
        <dbReference type="Pfam" id="PF02771"/>
    </source>
</evidence>
<dbReference type="Gene3D" id="1.20.140.10">
    <property type="entry name" value="Butyryl-CoA Dehydrogenase, subunit A, domain 3"/>
    <property type="match status" value="2"/>
</dbReference>
<dbReference type="Gene3D" id="1.10.540.10">
    <property type="entry name" value="Acyl-CoA dehydrogenase/oxidase, N-terminal domain"/>
    <property type="match status" value="1"/>
</dbReference>
<comment type="cofactor">
    <cofactor evidence="1 7">
        <name>FAD</name>
        <dbReference type="ChEBI" id="CHEBI:57692"/>
    </cofactor>
</comment>
<comment type="similarity">
    <text evidence="2 7">Belongs to the acyl-CoA dehydrogenase family.</text>
</comment>
<dbReference type="Proteomes" id="UP000249248">
    <property type="component" value="Unassembled WGS sequence"/>
</dbReference>
<evidence type="ECO:0000259" key="8">
    <source>
        <dbReference type="Pfam" id="PF00441"/>
    </source>
</evidence>
<keyword evidence="13" id="KW-1185">Reference proteome</keyword>
<dbReference type="InterPro" id="IPR009075">
    <property type="entry name" value="AcylCo_DH/oxidase_C"/>
</dbReference>
<evidence type="ECO:0000256" key="4">
    <source>
        <dbReference type="ARBA" id="ARBA00022827"/>
    </source>
</evidence>
<dbReference type="PANTHER" id="PTHR43884">
    <property type="entry name" value="ACYL-COA DEHYDROGENASE"/>
    <property type="match status" value="1"/>
</dbReference>
<dbReference type="EMBL" id="QKSB01000002">
    <property type="protein sequence ID" value="PZE18204.1"/>
    <property type="molecule type" value="Genomic_DNA"/>
</dbReference>
<evidence type="ECO:0000313" key="12">
    <source>
        <dbReference type="EMBL" id="PZE18204.1"/>
    </source>
</evidence>
<evidence type="ECO:0000256" key="3">
    <source>
        <dbReference type="ARBA" id="ARBA00022630"/>
    </source>
</evidence>
<dbReference type="Pfam" id="PF02770">
    <property type="entry name" value="Acyl-CoA_dh_M"/>
    <property type="match status" value="1"/>
</dbReference>
<dbReference type="FunFam" id="1.20.140.10:FF:000019">
    <property type="entry name" value="Acyl-CoA dehydrogenase"/>
    <property type="match status" value="1"/>
</dbReference>
<proteinExistence type="inferred from homology"/>
<comment type="catalytic activity">
    <reaction evidence="6">
        <text>a 2,3-saturated acyl-CoA + A = a 2,3-dehydroacyl-CoA + AH2</text>
        <dbReference type="Rhea" id="RHEA:48608"/>
        <dbReference type="ChEBI" id="CHEBI:13193"/>
        <dbReference type="ChEBI" id="CHEBI:17499"/>
        <dbReference type="ChEBI" id="CHEBI:60015"/>
        <dbReference type="ChEBI" id="CHEBI:65111"/>
    </reaction>
</comment>
<dbReference type="InterPro" id="IPR006091">
    <property type="entry name" value="Acyl-CoA_Oxase/DH_mid-dom"/>
</dbReference>
<dbReference type="PANTHER" id="PTHR43884:SF12">
    <property type="entry name" value="ISOVALERYL-COA DEHYDROGENASE, MITOCHONDRIAL-RELATED"/>
    <property type="match status" value="1"/>
</dbReference>
<dbReference type="InterPro" id="IPR036250">
    <property type="entry name" value="AcylCo_DH-like_C"/>
</dbReference>
<dbReference type="SUPFAM" id="SSF56645">
    <property type="entry name" value="Acyl-CoA dehydrogenase NM domain-like"/>
    <property type="match status" value="1"/>
</dbReference>
<evidence type="ECO:0000256" key="7">
    <source>
        <dbReference type="RuleBase" id="RU362125"/>
    </source>
</evidence>
<feature type="domain" description="Acyl-CoA dehydrogenase-like C-terminal" evidence="11">
    <location>
        <begin position="462"/>
        <end position="565"/>
    </location>
</feature>
<dbReference type="PROSITE" id="PS00072">
    <property type="entry name" value="ACYL_COA_DH_1"/>
    <property type="match status" value="1"/>
</dbReference>
<evidence type="ECO:0000259" key="9">
    <source>
        <dbReference type="Pfam" id="PF02770"/>
    </source>
</evidence>
<evidence type="ECO:0000256" key="5">
    <source>
        <dbReference type="ARBA" id="ARBA00023002"/>
    </source>
</evidence>
<dbReference type="InterPro" id="IPR037069">
    <property type="entry name" value="AcylCoA_DH/ox_N_sf"/>
</dbReference>
<dbReference type="Pfam" id="PF02771">
    <property type="entry name" value="Acyl-CoA_dh_N"/>
    <property type="match status" value="1"/>
</dbReference>
<dbReference type="InterPro" id="IPR049426">
    <property type="entry name" value="Acyl-CoA-dh-like_C"/>
</dbReference>
<dbReference type="InterPro" id="IPR013786">
    <property type="entry name" value="AcylCoA_DH/ox_N"/>
</dbReference>
<dbReference type="InterPro" id="IPR006089">
    <property type="entry name" value="Acyl-CoA_DH_CS"/>
</dbReference>
<dbReference type="OrthoDB" id="9802867at2"/>
<dbReference type="FunFam" id="1.10.540.10:FF:000001">
    <property type="entry name" value="Very long-chain-specific acyl-CoA dehydrogenase, mitochondrial"/>
    <property type="match status" value="1"/>
</dbReference>
<feature type="domain" description="Acyl-CoA dehydrogenase/oxidase C-terminal" evidence="8">
    <location>
        <begin position="251"/>
        <end position="412"/>
    </location>
</feature>
<comment type="caution">
    <text evidence="12">The sequence shown here is derived from an EMBL/GenBank/DDBJ whole genome shotgun (WGS) entry which is preliminary data.</text>
</comment>
<dbReference type="AlphaFoldDB" id="A0A2W1N2V4"/>
<evidence type="ECO:0000256" key="6">
    <source>
        <dbReference type="ARBA" id="ARBA00052546"/>
    </source>
</evidence>
<protein>
    <submittedName>
        <fullName evidence="12">Acyl-CoA dehydrogenase</fullName>
    </submittedName>
</protein>
<dbReference type="Gene3D" id="2.40.110.10">
    <property type="entry name" value="Butyryl-CoA Dehydrogenase, subunit A, domain 2"/>
    <property type="match status" value="1"/>
</dbReference>
<name>A0A2W1N2V4_9FLAO</name>
<evidence type="ECO:0000313" key="13">
    <source>
        <dbReference type="Proteomes" id="UP000249248"/>
    </source>
</evidence>
<dbReference type="FunFam" id="2.40.110.10:FF:000006">
    <property type="entry name" value="very long-chain specific acyl-CoA dehydrogenase, mitochondrial"/>
    <property type="match status" value="1"/>
</dbReference>
<feature type="domain" description="Acyl-CoA oxidase/dehydrogenase middle" evidence="9">
    <location>
        <begin position="144"/>
        <end position="238"/>
    </location>
</feature>
<evidence type="ECO:0000259" key="11">
    <source>
        <dbReference type="Pfam" id="PF21263"/>
    </source>
</evidence>